<dbReference type="STRING" id="7159.Q17L15"/>
<comment type="subcellular location">
    <subcellularLocation>
        <location evidence="2">Cytoplasm</location>
    </subcellularLocation>
    <subcellularLocation>
        <location evidence="1">Nucleus</location>
    </subcellularLocation>
</comment>
<reference evidence="11" key="2">
    <citation type="journal article" date="2007" name="Science">
        <title>Genome sequence of Aedes aegypti, a major arbovirus vector.</title>
        <authorList>
            <person name="Nene V."/>
            <person name="Wortman J.R."/>
            <person name="Lawson D."/>
            <person name="Haas B."/>
            <person name="Kodira C."/>
            <person name="Tu Z.J."/>
            <person name="Loftus B."/>
            <person name="Xi Z."/>
            <person name="Megy K."/>
            <person name="Grabherr M."/>
            <person name="Ren Q."/>
            <person name="Zdobnov E.M."/>
            <person name="Lobo N.F."/>
            <person name="Campbell K.S."/>
            <person name="Brown S.E."/>
            <person name="Bonaldo M.F."/>
            <person name="Zhu J."/>
            <person name="Sinkins S.P."/>
            <person name="Hogenkamp D.G."/>
            <person name="Amedeo P."/>
            <person name="Arensburger P."/>
            <person name="Atkinson P.W."/>
            <person name="Bidwell S."/>
            <person name="Biedler J."/>
            <person name="Birney E."/>
            <person name="Bruggner R.V."/>
            <person name="Costas J."/>
            <person name="Coy M.R."/>
            <person name="Crabtree J."/>
            <person name="Crawford M."/>
            <person name="Debruyn B."/>
            <person name="Decaprio D."/>
            <person name="Eiglmeier K."/>
            <person name="Eisenstadt E."/>
            <person name="El-Dorry H."/>
            <person name="Gelbart W.M."/>
            <person name="Gomes S.L."/>
            <person name="Hammond M."/>
            <person name="Hannick L.I."/>
            <person name="Hogan J.R."/>
            <person name="Holmes M.H."/>
            <person name="Jaffe D."/>
            <person name="Johnston J.S."/>
            <person name="Kennedy R.C."/>
            <person name="Koo H."/>
            <person name="Kravitz S."/>
            <person name="Kriventseva E.V."/>
            <person name="Kulp D."/>
            <person name="Labutti K."/>
            <person name="Lee E."/>
            <person name="Li S."/>
            <person name="Lovin D.D."/>
            <person name="Mao C."/>
            <person name="Mauceli E."/>
            <person name="Menck C.F."/>
            <person name="Miller J.R."/>
            <person name="Montgomery P."/>
            <person name="Mori A."/>
            <person name="Nascimento A.L."/>
            <person name="Naveira H.F."/>
            <person name="Nusbaum C."/>
            <person name="O'leary S."/>
            <person name="Orvis J."/>
            <person name="Pertea M."/>
            <person name="Quesneville H."/>
            <person name="Reidenbach K.R."/>
            <person name="Rogers Y.H."/>
            <person name="Roth C.W."/>
            <person name="Schneider J.R."/>
            <person name="Schatz M."/>
            <person name="Shumway M."/>
            <person name="Stanke M."/>
            <person name="Stinson E.O."/>
            <person name="Tubio J.M."/>
            <person name="Vanzee J.P."/>
            <person name="Verjovski-Almeida S."/>
            <person name="Werner D."/>
            <person name="White O."/>
            <person name="Wyder S."/>
            <person name="Zeng Q."/>
            <person name="Zhao Q."/>
            <person name="Zhao Y."/>
            <person name="Hill C.A."/>
            <person name="Raikhel A.S."/>
            <person name="Soares M.B."/>
            <person name="Knudson D.L."/>
            <person name="Lee N.H."/>
            <person name="Galagan J."/>
            <person name="Salzberg S.L."/>
            <person name="Paulsen I.T."/>
            <person name="Dimopoulos G."/>
            <person name="Collins F.H."/>
            <person name="Birren B."/>
            <person name="Fraser-Liggett C.M."/>
            <person name="Severson D.W."/>
        </authorList>
    </citation>
    <scope>NUCLEOTIDE SEQUENCE [LARGE SCALE GENOMIC DNA]</scope>
    <source>
        <strain evidence="11">Liverpool</strain>
    </source>
</reference>
<dbReference type="GO" id="GO:0016235">
    <property type="term" value="C:aggresome"/>
    <property type="evidence" value="ECO:0007669"/>
    <property type="project" value="TreeGrafter"/>
</dbReference>
<dbReference type="InterPro" id="IPR043145">
    <property type="entry name" value="Znf_ZZ_sf"/>
</dbReference>
<evidence type="ECO:0000256" key="1">
    <source>
        <dbReference type="ARBA" id="ARBA00004123"/>
    </source>
</evidence>
<dbReference type="SMART" id="SM00291">
    <property type="entry name" value="ZnF_ZZ"/>
    <property type="match status" value="1"/>
</dbReference>
<keyword evidence="5 8" id="KW-0863">Zinc-finger</keyword>
<dbReference type="Pfam" id="PF00569">
    <property type="entry name" value="ZZ"/>
    <property type="match status" value="1"/>
</dbReference>
<feature type="compositionally biased region" description="Polar residues" evidence="9">
    <location>
        <begin position="384"/>
        <end position="396"/>
    </location>
</feature>
<dbReference type="CDD" id="cd14320">
    <property type="entry name" value="UBA_SQSTM"/>
    <property type="match status" value="1"/>
</dbReference>
<dbReference type="CDD" id="cd02340">
    <property type="entry name" value="ZZ_NBR1_like"/>
    <property type="match status" value="1"/>
</dbReference>
<dbReference type="FunFam" id="1.10.8.10:FF:000034">
    <property type="entry name" value="Sequestosome 1"/>
    <property type="match status" value="1"/>
</dbReference>
<evidence type="ECO:0000259" key="10">
    <source>
        <dbReference type="PROSITE" id="PS50135"/>
    </source>
</evidence>
<dbReference type="VEuPathDB" id="VectorBase:AAEL026751"/>
<dbReference type="GO" id="GO:0070530">
    <property type="term" value="F:K63-linked polyubiquitin modification-dependent protein binding"/>
    <property type="evidence" value="ECO:0007669"/>
    <property type="project" value="TreeGrafter"/>
</dbReference>
<reference evidence="11" key="3">
    <citation type="submission" date="2012-09" db="EMBL/GenBank/DDBJ databases">
        <authorList>
            <consortium name="VectorBase"/>
        </authorList>
    </citation>
    <scope>NUCLEOTIDE SEQUENCE</scope>
    <source>
        <strain evidence="11">Liverpool</strain>
    </source>
</reference>
<dbReference type="SUPFAM" id="SSF46934">
    <property type="entry name" value="UBA-like"/>
    <property type="match status" value="1"/>
</dbReference>
<keyword evidence="3" id="KW-0963">Cytoplasm</keyword>
<feature type="region of interest" description="Disordered" evidence="9">
    <location>
        <begin position="232"/>
        <end position="289"/>
    </location>
</feature>
<dbReference type="eggNOG" id="KOG4582">
    <property type="taxonomic scope" value="Eukaryota"/>
</dbReference>
<dbReference type="PANTHER" id="PTHR15090">
    <property type="entry name" value="SEQUESTOSOME 1-RELATED"/>
    <property type="match status" value="1"/>
</dbReference>
<feature type="compositionally biased region" description="Low complexity" evidence="9">
    <location>
        <begin position="397"/>
        <end position="412"/>
    </location>
</feature>
<dbReference type="GO" id="GO:0005080">
    <property type="term" value="F:protein kinase C binding"/>
    <property type="evidence" value="ECO:0007669"/>
    <property type="project" value="TreeGrafter"/>
</dbReference>
<sequence length="753" mass="81741">MVFPKKLKVTVLRESSGEKENFLLSTERHREICHRFDNLKNEIVARYPELLQYEEIKFVWIDSVVTYDEGDEIIILNHADYYDYLDAPGLAIKRRIYVRGVNKLPQEQPAVQAASASQVHLEAPMDQDSAASRNESTDSPGGEDLPLHSNIVCDVCDETIRGHRYKCLQCFNYDLCMRCEGRMRHKDHLMVRIPTPEVNRRSPFRLFEKLRSYAAEVGAQSGFAAANDFREDDYENSKRSKRHHRRTSKDREDSKERREEKERKERKQRRERCAKSSEDRRSGHRHRFGHGFNFSHLINQVIDPANIQSAFISADAAAAAAAAAAESAEEAVRASMANCPLFAATSSRPTSASATASASASASTSAPTQPEPNFTPTTENPQEGSSTSSMNAEPQAQQSTKSSPNSPSSPKQAQDVIDLSWLAPTPESIQKINQTFSKILDPLGMNIEIRSNGSPKPAQTQTPTEEKKDKTTETANTPTTSTPSQTPPGGAGTSSKATEMDPIVELEKKLKAVLMDRPAVSKKSPVQTDATMGSSDEDDCSSVSSVSLLSDNDDSMGAAEKAEKRWTMLDIPNDGAHDTTQKATTSAEDVAPESTAVKAPEPAVASTSSIPATPAATAAGSYPEAGSASSANNGSTSKPIDYEQLGKALKQHLEAEQQAASAKSASPSPTTPSEASKKAATPPPAVVVSAPVAQTRPAPNVVFSHRPHVNHAVHAMMSMGFSNEGGWLTQLLDSVNGDIPRALDLLTPHKINP</sequence>
<evidence type="ECO:0000313" key="12">
    <source>
        <dbReference type="Proteomes" id="UP000682892"/>
    </source>
</evidence>
<evidence type="ECO:0000256" key="7">
    <source>
        <dbReference type="ARBA" id="ARBA00023242"/>
    </source>
</evidence>
<feature type="domain" description="ZZ-type" evidence="10">
    <location>
        <begin position="148"/>
        <end position="198"/>
    </location>
</feature>
<gene>
    <name evidence="11" type="ORF">AaeL_AAEL001471</name>
</gene>
<dbReference type="PROSITE" id="PS50135">
    <property type="entry name" value="ZF_ZZ_2"/>
    <property type="match status" value="1"/>
</dbReference>
<feature type="region of interest" description="Disordered" evidence="9">
    <location>
        <begin position="353"/>
        <end position="413"/>
    </location>
</feature>
<dbReference type="GO" id="GO:0008270">
    <property type="term" value="F:zinc ion binding"/>
    <property type="evidence" value="ECO:0007669"/>
    <property type="project" value="UniProtKB-KW"/>
</dbReference>
<dbReference type="SUPFAM" id="SSF57850">
    <property type="entry name" value="RING/U-box"/>
    <property type="match status" value="1"/>
</dbReference>
<name>Q17L15_AEDAE</name>
<feature type="compositionally biased region" description="Basic and acidic residues" evidence="9">
    <location>
        <begin position="271"/>
        <end position="281"/>
    </location>
</feature>
<dbReference type="OMA" id="VHAMMAM"/>
<evidence type="ECO:0000313" key="11">
    <source>
        <dbReference type="EMBL" id="EAT47412.1"/>
    </source>
</evidence>
<feature type="compositionally biased region" description="Low complexity" evidence="9">
    <location>
        <begin position="353"/>
        <end position="383"/>
    </location>
</feature>
<feature type="compositionally biased region" description="Polar residues" evidence="9">
    <location>
        <begin position="129"/>
        <end position="139"/>
    </location>
</feature>
<feature type="compositionally biased region" description="Polar residues" evidence="9">
    <location>
        <begin position="449"/>
        <end position="459"/>
    </location>
</feature>
<evidence type="ECO:0000256" key="8">
    <source>
        <dbReference type="PROSITE-ProRule" id="PRU00228"/>
    </source>
</evidence>
<dbReference type="Gene3D" id="3.30.60.90">
    <property type="match status" value="1"/>
</dbReference>
<feature type="region of interest" description="Disordered" evidence="9">
    <location>
        <begin position="447"/>
        <end position="640"/>
    </location>
</feature>
<dbReference type="InterPro" id="IPR033741">
    <property type="entry name" value="SQSTM_UBA"/>
</dbReference>
<evidence type="ECO:0000256" key="3">
    <source>
        <dbReference type="ARBA" id="ARBA00022490"/>
    </source>
</evidence>
<dbReference type="GO" id="GO:0000423">
    <property type="term" value="P:mitophagy"/>
    <property type="evidence" value="ECO:0007669"/>
    <property type="project" value="TreeGrafter"/>
</dbReference>
<dbReference type="Pfam" id="PF16577">
    <property type="entry name" value="UBA_5"/>
    <property type="match status" value="1"/>
</dbReference>
<protein>
    <submittedName>
        <fullName evidence="11">AAEL001471-PA</fullName>
    </submittedName>
</protein>
<evidence type="ECO:0000256" key="2">
    <source>
        <dbReference type="ARBA" id="ARBA00004496"/>
    </source>
</evidence>
<keyword evidence="6" id="KW-0862">Zinc</keyword>
<feature type="region of interest" description="Disordered" evidence="9">
    <location>
        <begin position="113"/>
        <end position="144"/>
    </location>
</feature>
<dbReference type="InterPro" id="IPR015940">
    <property type="entry name" value="UBA"/>
</dbReference>
<dbReference type="HOGENOM" id="CLU_030132_0_0_1"/>
<keyword evidence="7" id="KW-0539">Nucleus</keyword>
<dbReference type="PhylomeDB" id="Q17L15"/>
<dbReference type="PROSITE" id="PS01357">
    <property type="entry name" value="ZF_ZZ_1"/>
    <property type="match status" value="1"/>
</dbReference>
<dbReference type="Gene3D" id="1.10.8.10">
    <property type="entry name" value="DNA helicase RuvA subunit, C-terminal domain"/>
    <property type="match status" value="1"/>
</dbReference>
<dbReference type="SMART" id="SM00165">
    <property type="entry name" value="UBA"/>
    <property type="match status" value="1"/>
</dbReference>
<dbReference type="GO" id="GO:0007032">
    <property type="term" value="P:endosome organization"/>
    <property type="evidence" value="ECO:0007669"/>
    <property type="project" value="TreeGrafter"/>
</dbReference>
<dbReference type="AlphaFoldDB" id="Q17L15"/>
<dbReference type="InterPro" id="IPR052260">
    <property type="entry name" value="Autophagy_Rcpt_SigReg"/>
</dbReference>
<keyword evidence="4" id="KW-0479">Metal-binding</keyword>
<evidence type="ECO:0000256" key="6">
    <source>
        <dbReference type="ARBA" id="ARBA00022833"/>
    </source>
</evidence>
<dbReference type="InterPro" id="IPR000433">
    <property type="entry name" value="Znf_ZZ"/>
</dbReference>
<evidence type="ECO:0000256" key="4">
    <source>
        <dbReference type="ARBA" id="ARBA00022723"/>
    </source>
</evidence>
<feature type="compositionally biased region" description="Low complexity" evidence="9">
    <location>
        <begin position="473"/>
        <end position="488"/>
    </location>
</feature>
<dbReference type="PANTHER" id="PTHR15090:SF0">
    <property type="entry name" value="SEQUESTOSOME-1"/>
    <property type="match status" value="1"/>
</dbReference>
<dbReference type="EMBL" id="CH477219">
    <property type="protein sequence ID" value="EAT47412.1"/>
    <property type="molecule type" value="Genomic_DNA"/>
</dbReference>
<feature type="compositionally biased region" description="Basic and acidic residues" evidence="9">
    <location>
        <begin position="249"/>
        <end position="265"/>
    </location>
</feature>
<feature type="compositionally biased region" description="Low complexity" evidence="9">
    <location>
        <begin position="541"/>
        <end position="550"/>
    </location>
</feature>
<feature type="compositionally biased region" description="Low complexity" evidence="9">
    <location>
        <begin position="656"/>
        <end position="683"/>
    </location>
</feature>
<dbReference type="GO" id="GO:0044753">
    <property type="term" value="C:amphisome"/>
    <property type="evidence" value="ECO:0007669"/>
    <property type="project" value="TreeGrafter"/>
</dbReference>
<evidence type="ECO:0000256" key="5">
    <source>
        <dbReference type="ARBA" id="ARBA00022771"/>
    </source>
</evidence>
<reference evidence="11" key="1">
    <citation type="submission" date="2005-10" db="EMBL/GenBank/DDBJ databases">
        <authorList>
            <person name="Loftus B.J."/>
            <person name="Nene V.M."/>
            <person name="Hannick L.I."/>
            <person name="Bidwell S."/>
            <person name="Haas B."/>
            <person name="Amedeo P."/>
            <person name="Orvis J."/>
            <person name="Wortman J.R."/>
            <person name="White O.R."/>
            <person name="Salzberg S."/>
            <person name="Shumway M."/>
            <person name="Koo H."/>
            <person name="Zhao Y."/>
            <person name="Holmes M."/>
            <person name="Miller J."/>
            <person name="Schatz M."/>
            <person name="Pop M."/>
            <person name="Pai G."/>
            <person name="Utterback T."/>
            <person name="Rogers Y.-H."/>
            <person name="Kravitz S."/>
            <person name="Fraser C.M."/>
        </authorList>
    </citation>
    <scope>NUCLEOTIDE SEQUENCE</scope>
    <source>
        <strain evidence="11">Liverpool</strain>
    </source>
</reference>
<evidence type="ECO:0000256" key="9">
    <source>
        <dbReference type="SAM" id="MobiDB-lite"/>
    </source>
</evidence>
<proteinExistence type="predicted"/>
<accession>Q17L15</accession>
<dbReference type="InterPro" id="IPR009060">
    <property type="entry name" value="UBA-like_sf"/>
</dbReference>
<dbReference type="GO" id="GO:0035973">
    <property type="term" value="P:aggrephagy"/>
    <property type="evidence" value="ECO:0007669"/>
    <property type="project" value="TreeGrafter"/>
</dbReference>
<feature type="compositionally biased region" description="Basic residues" evidence="9">
    <location>
        <begin position="239"/>
        <end position="248"/>
    </location>
</feature>
<feature type="region of interest" description="Disordered" evidence="9">
    <location>
        <begin position="652"/>
        <end position="683"/>
    </location>
</feature>
<organism evidence="11 12">
    <name type="scientific">Aedes aegypti</name>
    <name type="common">Yellowfever mosquito</name>
    <name type="synonym">Culex aegypti</name>
    <dbReference type="NCBI Taxonomy" id="7159"/>
    <lineage>
        <taxon>Eukaryota</taxon>
        <taxon>Metazoa</taxon>
        <taxon>Ecdysozoa</taxon>
        <taxon>Arthropoda</taxon>
        <taxon>Hexapoda</taxon>
        <taxon>Insecta</taxon>
        <taxon>Pterygota</taxon>
        <taxon>Neoptera</taxon>
        <taxon>Endopterygota</taxon>
        <taxon>Diptera</taxon>
        <taxon>Nematocera</taxon>
        <taxon>Culicoidea</taxon>
        <taxon>Culicidae</taxon>
        <taxon>Culicinae</taxon>
        <taxon>Aedini</taxon>
        <taxon>Aedes</taxon>
        <taxon>Stegomyia</taxon>
    </lineage>
</organism>
<dbReference type="PaxDb" id="7159-AAEL001471-PA"/>
<feature type="compositionally biased region" description="Low complexity" evidence="9">
    <location>
        <begin position="602"/>
        <end position="635"/>
    </location>
</feature>
<dbReference type="GO" id="GO:0005634">
    <property type="term" value="C:nucleus"/>
    <property type="evidence" value="ECO:0007669"/>
    <property type="project" value="UniProtKB-SubCell"/>
</dbReference>
<dbReference type="Proteomes" id="UP000682892">
    <property type="component" value="Unassembled WGS sequence"/>
</dbReference>
<feature type="compositionally biased region" description="Polar residues" evidence="9">
    <location>
        <begin position="524"/>
        <end position="533"/>
    </location>
</feature>